<dbReference type="GO" id="GO:0003676">
    <property type="term" value="F:nucleic acid binding"/>
    <property type="evidence" value="ECO:0007669"/>
    <property type="project" value="InterPro"/>
</dbReference>
<dbReference type="Gene3D" id="1.10.510.10">
    <property type="entry name" value="Transferase(Phosphotransferase) domain 1"/>
    <property type="match status" value="2"/>
</dbReference>
<accession>A0A2J7PB91</accession>
<gene>
    <name evidence="2" type="ORF">B7P43_G17663</name>
</gene>
<dbReference type="InterPro" id="IPR036397">
    <property type="entry name" value="RNaseH_sf"/>
</dbReference>
<dbReference type="Proteomes" id="UP000235965">
    <property type="component" value="Unassembled WGS sequence"/>
</dbReference>
<evidence type="ECO:0000313" key="2">
    <source>
        <dbReference type="EMBL" id="PNF13606.1"/>
    </source>
</evidence>
<dbReference type="SUPFAM" id="SSF56112">
    <property type="entry name" value="Protein kinase-like (PK-like)"/>
    <property type="match status" value="2"/>
</dbReference>
<dbReference type="InterPro" id="IPR000719">
    <property type="entry name" value="Prot_kinase_dom"/>
</dbReference>
<dbReference type="AlphaFoldDB" id="A0A2J7PB91"/>
<dbReference type="PANTHER" id="PTHR47326:SF1">
    <property type="entry name" value="HTH PSQ-TYPE DOMAIN-CONTAINING PROTEIN"/>
    <property type="match status" value="1"/>
</dbReference>
<organism evidence="2 3">
    <name type="scientific">Cryptotermes secundus</name>
    <dbReference type="NCBI Taxonomy" id="105785"/>
    <lineage>
        <taxon>Eukaryota</taxon>
        <taxon>Metazoa</taxon>
        <taxon>Ecdysozoa</taxon>
        <taxon>Arthropoda</taxon>
        <taxon>Hexapoda</taxon>
        <taxon>Insecta</taxon>
        <taxon>Pterygota</taxon>
        <taxon>Neoptera</taxon>
        <taxon>Polyneoptera</taxon>
        <taxon>Dictyoptera</taxon>
        <taxon>Blattodea</taxon>
        <taxon>Blattoidea</taxon>
        <taxon>Termitoidae</taxon>
        <taxon>Kalotermitidae</taxon>
        <taxon>Cryptotermitinae</taxon>
        <taxon>Cryptotermes</taxon>
    </lineage>
</organism>
<dbReference type="GO" id="GO:0005524">
    <property type="term" value="F:ATP binding"/>
    <property type="evidence" value="ECO:0007669"/>
    <property type="project" value="InterPro"/>
</dbReference>
<dbReference type="PANTHER" id="PTHR47326">
    <property type="entry name" value="TRANSPOSABLE ELEMENT TC3 TRANSPOSASE-LIKE PROTEIN"/>
    <property type="match status" value="1"/>
</dbReference>
<dbReference type="GO" id="GO:0004672">
    <property type="term" value="F:protein kinase activity"/>
    <property type="evidence" value="ECO:0007669"/>
    <property type="project" value="InterPro"/>
</dbReference>
<name>A0A2J7PB91_9NEOP</name>
<dbReference type="InterPro" id="IPR011009">
    <property type="entry name" value="Kinase-like_dom_sf"/>
</dbReference>
<dbReference type="Gene3D" id="3.30.420.10">
    <property type="entry name" value="Ribonuclease H-like superfamily/Ribonuclease H"/>
    <property type="match status" value="1"/>
</dbReference>
<proteinExistence type="predicted"/>
<dbReference type="STRING" id="105785.A0A2J7PB91"/>
<evidence type="ECO:0000313" key="3">
    <source>
        <dbReference type="Proteomes" id="UP000235965"/>
    </source>
</evidence>
<dbReference type="PROSITE" id="PS50011">
    <property type="entry name" value="PROTEIN_KINASE_DOM"/>
    <property type="match status" value="1"/>
</dbReference>
<comment type="caution">
    <text evidence="2">The sequence shown here is derived from an EMBL/GenBank/DDBJ whole genome shotgun (WGS) entry which is preliminary data.</text>
</comment>
<dbReference type="EMBL" id="NEVH01027142">
    <property type="protein sequence ID" value="PNF13606.1"/>
    <property type="molecule type" value="Genomic_DNA"/>
</dbReference>
<reference evidence="2 3" key="1">
    <citation type="submission" date="2017-12" db="EMBL/GenBank/DDBJ databases">
        <title>Hemimetabolous genomes reveal molecular basis of termite eusociality.</title>
        <authorList>
            <person name="Harrison M.C."/>
            <person name="Jongepier E."/>
            <person name="Robertson H.M."/>
            <person name="Arning N."/>
            <person name="Bitard-Feildel T."/>
            <person name="Chao H."/>
            <person name="Childers C.P."/>
            <person name="Dinh H."/>
            <person name="Doddapaneni H."/>
            <person name="Dugan S."/>
            <person name="Gowin J."/>
            <person name="Greiner C."/>
            <person name="Han Y."/>
            <person name="Hu H."/>
            <person name="Hughes D.S.T."/>
            <person name="Huylmans A.-K."/>
            <person name="Kemena C."/>
            <person name="Kremer L.P.M."/>
            <person name="Lee S.L."/>
            <person name="Lopez-Ezquerra A."/>
            <person name="Mallet L."/>
            <person name="Monroy-Kuhn J.M."/>
            <person name="Moser A."/>
            <person name="Murali S.C."/>
            <person name="Muzny D.M."/>
            <person name="Otani S."/>
            <person name="Piulachs M.-D."/>
            <person name="Poelchau M."/>
            <person name="Qu J."/>
            <person name="Schaub F."/>
            <person name="Wada-Katsumata A."/>
            <person name="Worley K.C."/>
            <person name="Xie Q."/>
            <person name="Ylla G."/>
            <person name="Poulsen M."/>
            <person name="Gibbs R.A."/>
            <person name="Schal C."/>
            <person name="Richards S."/>
            <person name="Belles X."/>
            <person name="Korb J."/>
            <person name="Bornberg-Bauer E."/>
        </authorList>
    </citation>
    <scope>NUCLEOTIDE SEQUENCE [LARGE SCALE GENOMIC DNA]</scope>
    <source>
        <tissue evidence="2">Whole body</tissue>
    </source>
</reference>
<sequence length="421" mass="47559">MKVSGQVHAQSALPPGIHLMNDLQSQSGCCGGDNTFLPLLDSDSQFLSLPAHNLIVKTHCCNITAKPCIPNGILPEVSDFILKLLVRDPEKRLGGGERGAENVKRHPFFRNILFTDDSEEAGIKIVDFRFAGLKQDNQRMPTPCFTLQYAAPEVLEEAFSNGRDGYDENCDLWSLGVILDTGAKLEHTLKHPAQEIGVSKSSALKLTPYKTTAIHNLQPRDSASRVHFCSWFPQSVAEGETDPQFTCLSNEARFHLQGYINMQNNRYWSSQDPHLTHEASLHTVRDGVLCAISARRIAETVTFNETINYERYSWPVLFRVNRRRQNLWQDSATAHTKNTSMQALSDVYGDRTISTDIWPAQSPDLNQSHFFFWGHLKDKVYSSYPRTEELNGNIHKEISNVPAQHLQRVNQNLFCQSSVYV</sequence>
<evidence type="ECO:0000259" key="1">
    <source>
        <dbReference type="PROSITE" id="PS50011"/>
    </source>
</evidence>
<protein>
    <recommendedName>
        <fullName evidence="1">Protein kinase domain-containing protein</fullName>
    </recommendedName>
</protein>
<dbReference type="Pfam" id="PF00069">
    <property type="entry name" value="Pkinase"/>
    <property type="match status" value="1"/>
</dbReference>
<keyword evidence="3" id="KW-1185">Reference proteome</keyword>
<feature type="domain" description="Protein kinase" evidence="1">
    <location>
        <begin position="1"/>
        <end position="245"/>
    </location>
</feature>
<dbReference type="InParanoid" id="A0A2J7PB91"/>